<evidence type="ECO:0000256" key="6">
    <source>
        <dbReference type="ARBA" id="ARBA00022892"/>
    </source>
</evidence>
<protein>
    <recommendedName>
        <fullName evidence="15">Synaptobrevin</fullName>
    </recommendedName>
</protein>
<evidence type="ECO:0000256" key="2">
    <source>
        <dbReference type="ARBA" id="ARBA00007891"/>
    </source>
</evidence>
<accession>A0A8S8ZBN8</accession>
<evidence type="ECO:0000313" key="14">
    <source>
        <dbReference type="Proteomes" id="UP000433876"/>
    </source>
</evidence>
<keyword evidence="7" id="KW-0653">Protein transport</keyword>
<dbReference type="EMBL" id="NMPR01000216">
    <property type="protein sequence ID" value="KAA8627994.1"/>
    <property type="molecule type" value="Genomic_DNA"/>
</dbReference>
<dbReference type="GO" id="GO:0031201">
    <property type="term" value="C:SNARE complex"/>
    <property type="evidence" value="ECO:0007669"/>
    <property type="project" value="TreeGrafter"/>
</dbReference>
<feature type="compositionally biased region" description="Basic and acidic residues" evidence="11">
    <location>
        <begin position="187"/>
        <end position="207"/>
    </location>
</feature>
<name>A0A8S8ZBN8_SORMA</name>
<evidence type="ECO:0000256" key="12">
    <source>
        <dbReference type="SAM" id="Phobius"/>
    </source>
</evidence>
<keyword evidence="9 12" id="KW-0472">Membrane</keyword>
<feature type="transmembrane region" description="Helical" evidence="12">
    <location>
        <begin position="355"/>
        <end position="379"/>
    </location>
</feature>
<dbReference type="GO" id="GO:0015031">
    <property type="term" value="P:protein transport"/>
    <property type="evidence" value="ECO:0007669"/>
    <property type="project" value="UniProtKB-KW"/>
</dbReference>
<organism evidence="13 14">
    <name type="scientific">Sordaria macrospora</name>
    <dbReference type="NCBI Taxonomy" id="5147"/>
    <lineage>
        <taxon>Eukaryota</taxon>
        <taxon>Fungi</taxon>
        <taxon>Dikarya</taxon>
        <taxon>Ascomycota</taxon>
        <taxon>Pezizomycotina</taxon>
        <taxon>Sordariomycetes</taxon>
        <taxon>Sordariomycetidae</taxon>
        <taxon>Sordariales</taxon>
        <taxon>Sordariaceae</taxon>
        <taxon>Sordaria</taxon>
    </lineage>
</organism>
<keyword evidence="5" id="KW-0256">Endoplasmic reticulum</keyword>
<evidence type="ECO:0000256" key="3">
    <source>
        <dbReference type="ARBA" id="ARBA00022448"/>
    </source>
</evidence>
<feature type="coiled-coil region" evidence="10">
    <location>
        <begin position="23"/>
        <end position="119"/>
    </location>
</feature>
<comment type="subcellular location">
    <subcellularLocation>
        <location evidence="1">Endoplasmic reticulum membrane</location>
        <topology evidence="1">Single-pass type IV membrane protein</topology>
    </subcellularLocation>
</comment>
<evidence type="ECO:0000256" key="10">
    <source>
        <dbReference type="SAM" id="Coils"/>
    </source>
</evidence>
<comment type="caution">
    <text evidence="13">The sequence shown here is derived from an EMBL/GenBank/DDBJ whole genome shotgun (WGS) entry which is preliminary data.</text>
</comment>
<evidence type="ECO:0000256" key="8">
    <source>
        <dbReference type="ARBA" id="ARBA00022989"/>
    </source>
</evidence>
<dbReference type="PANTHER" id="PTHR13050">
    <property type="entry name" value="USE1-LIKE PROTEIN"/>
    <property type="match status" value="1"/>
</dbReference>
<sequence length="384" mass="42870">MVRYIPGLTTTGVTPVTRPVDPLTDLTRLLNRLQQTILRADAEREARLRASEYEREKAQANIKYARSLLTKLEQEALGVKIHVRKNEIQSDLIRKREIIEQLTERLSDLAEIAAAEEASKHGGEGEDGQDSSDSEDILADIIATPSESLDSNKSPGAPALEEEEEEHGWGDDQDQDQDQGAEEAPNAEERGQQPHNQDWNEKKGADREEMEETSQQPESLSEKHPYPETTTTQIIRPRRQPNDDVTNEKPTAQTTSSSLLPPSTTTTTSTQPGTISATAEAILDNQRAEQDALSESILKLATELKASSQAFSSYLDEDKEVMERAGEGMNKTEQGMTKVTGKMSTLQRMTEGEGWWGRMMLFAYIYALMILLLVVVFVLPKLRF</sequence>
<evidence type="ECO:0000256" key="1">
    <source>
        <dbReference type="ARBA" id="ARBA00004163"/>
    </source>
</evidence>
<evidence type="ECO:0000313" key="13">
    <source>
        <dbReference type="EMBL" id="KAA8627994.1"/>
    </source>
</evidence>
<dbReference type="Proteomes" id="UP000433876">
    <property type="component" value="Unassembled WGS sequence"/>
</dbReference>
<evidence type="ECO:0000256" key="9">
    <source>
        <dbReference type="ARBA" id="ARBA00023136"/>
    </source>
</evidence>
<feature type="compositionally biased region" description="Polar residues" evidence="11">
    <location>
        <begin position="145"/>
        <end position="154"/>
    </location>
</feature>
<dbReference type="VEuPathDB" id="FungiDB:SMAC_02242"/>
<keyword evidence="3" id="KW-0813">Transport</keyword>
<dbReference type="PANTHER" id="PTHR13050:SF7">
    <property type="entry name" value="VESICLE TRANSPORT PROTEIN USE1"/>
    <property type="match status" value="1"/>
</dbReference>
<proteinExistence type="inferred from homology"/>
<evidence type="ECO:0000256" key="11">
    <source>
        <dbReference type="SAM" id="MobiDB-lite"/>
    </source>
</evidence>
<feature type="compositionally biased region" description="Acidic residues" evidence="11">
    <location>
        <begin position="160"/>
        <end position="181"/>
    </location>
</feature>
<keyword evidence="10" id="KW-0175">Coiled coil</keyword>
<dbReference type="AlphaFoldDB" id="A0A8S8ZBN8"/>
<keyword evidence="6" id="KW-0931">ER-Golgi transport</keyword>
<dbReference type="InterPro" id="IPR019150">
    <property type="entry name" value="Vesicle_transport_protein_Use1"/>
</dbReference>
<dbReference type="GO" id="GO:0005789">
    <property type="term" value="C:endoplasmic reticulum membrane"/>
    <property type="evidence" value="ECO:0007669"/>
    <property type="project" value="UniProtKB-SubCell"/>
</dbReference>
<dbReference type="GO" id="GO:0005484">
    <property type="term" value="F:SNAP receptor activity"/>
    <property type="evidence" value="ECO:0007669"/>
    <property type="project" value="TreeGrafter"/>
</dbReference>
<evidence type="ECO:0000256" key="4">
    <source>
        <dbReference type="ARBA" id="ARBA00022692"/>
    </source>
</evidence>
<evidence type="ECO:0008006" key="15">
    <source>
        <dbReference type="Google" id="ProtNLM"/>
    </source>
</evidence>
<keyword evidence="8 12" id="KW-1133">Transmembrane helix</keyword>
<comment type="similarity">
    <text evidence="2">Belongs to the USE1 family.</text>
</comment>
<feature type="region of interest" description="Disordered" evidence="11">
    <location>
        <begin position="143"/>
        <end position="274"/>
    </location>
</feature>
<keyword evidence="4 12" id="KW-0812">Transmembrane</keyword>
<evidence type="ECO:0000256" key="7">
    <source>
        <dbReference type="ARBA" id="ARBA00022927"/>
    </source>
</evidence>
<evidence type="ECO:0000256" key="5">
    <source>
        <dbReference type="ARBA" id="ARBA00022824"/>
    </source>
</evidence>
<feature type="compositionally biased region" description="Low complexity" evidence="11">
    <location>
        <begin position="250"/>
        <end position="274"/>
    </location>
</feature>
<gene>
    <name evidence="13" type="ORF">SMACR_02242</name>
</gene>
<reference evidence="13 14" key="1">
    <citation type="submission" date="2017-07" db="EMBL/GenBank/DDBJ databases">
        <title>Genome sequence of the Sordaria macrospora wild type strain R19027.</title>
        <authorList>
            <person name="Nowrousian M."/>
            <person name="Teichert I."/>
            <person name="Kueck U."/>
        </authorList>
    </citation>
    <scope>NUCLEOTIDE SEQUENCE [LARGE SCALE GENOMIC DNA]</scope>
    <source>
        <strain evidence="13 14">R19027</strain>
        <tissue evidence="13">Mycelium</tissue>
    </source>
</reference>
<dbReference type="GO" id="GO:0006890">
    <property type="term" value="P:retrograde vesicle-mediated transport, Golgi to endoplasmic reticulum"/>
    <property type="evidence" value="ECO:0007669"/>
    <property type="project" value="TreeGrafter"/>
</dbReference>